<dbReference type="InterPro" id="IPR013022">
    <property type="entry name" value="Xyl_isomerase-like_TIM-brl"/>
</dbReference>
<proteinExistence type="predicted"/>
<dbReference type="InterPro" id="IPR036237">
    <property type="entry name" value="Xyl_isomerase-like_sf"/>
</dbReference>
<accession>A0A9P8XR91</accession>
<evidence type="ECO:0000313" key="4">
    <source>
        <dbReference type="Proteomes" id="UP000756346"/>
    </source>
</evidence>
<dbReference type="InterPro" id="IPR050312">
    <property type="entry name" value="IolE/XylAMocC-like"/>
</dbReference>
<evidence type="ECO:0000256" key="1">
    <source>
        <dbReference type="SAM" id="MobiDB-lite"/>
    </source>
</evidence>
<dbReference type="PANTHER" id="PTHR12110:SF56">
    <property type="entry name" value="DEHYDRATASE, PUTATIVE (AFU_ORTHOLOGUE AFUA_6G08740)-RELATED"/>
    <property type="match status" value="1"/>
</dbReference>
<dbReference type="EMBL" id="JAGTJQ010000014">
    <property type="protein sequence ID" value="KAH7012498.1"/>
    <property type="molecule type" value="Genomic_DNA"/>
</dbReference>
<dbReference type="SUPFAM" id="SSF51658">
    <property type="entry name" value="Xylose isomerase-like"/>
    <property type="match status" value="1"/>
</dbReference>
<dbReference type="GeneID" id="70190200"/>
<dbReference type="AlphaFoldDB" id="A0A9P8XR91"/>
<protein>
    <submittedName>
        <fullName evidence="3">Xylose isomerase-like protein</fullName>
    </submittedName>
</protein>
<comment type="caution">
    <text evidence="3">The sequence shown here is derived from an EMBL/GenBank/DDBJ whole genome shotgun (WGS) entry which is preliminary data.</text>
</comment>
<dbReference type="OrthoDB" id="5360893at2759"/>
<dbReference type="Proteomes" id="UP000756346">
    <property type="component" value="Unassembled WGS sequence"/>
</dbReference>
<gene>
    <name evidence="3" type="ORF">B0I36DRAFT_378289</name>
</gene>
<dbReference type="GO" id="GO:0016853">
    <property type="term" value="F:isomerase activity"/>
    <property type="evidence" value="ECO:0007669"/>
    <property type="project" value="UniProtKB-KW"/>
</dbReference>
<keyword evidence="3" id="KW-0413">Isomerase</keyword>
<dbReference type="RefSeq" id="XP_046004763.1">
    <property type="nucleotide sequence ID" value="XM_046160654.1"/>
</dbReference>
<name>A0A9P8XR91_9PEZI</name>
<organism evidence="3 4">
    <name type="scientific">Microdochium trichocladiopsis</name>
    <dbReference type="NCBI Taxonomy" id="1682393"/>
    <lineage>
        <taxon>Eukaryota</taxon>
        <taxon>Fungi</taxon>
        <taxon>Dikarya</taxon>
        <taxon>Ascomycota</taxon>
        <taxon>Pezizomycotina</taxon>
        <taxon>Sordariomycetes</taxon>
        <taxon>Xylariomycetidae</taxon>
        <taxon>Xylariales</taxon>
        <taxon>Microdochiaceae</taxon>
        <taxon>Microdochium</taxon>
    </lineage>
</organism>
<sequence length="273" mass="30009">MGIQYPYNNAVIPISFATCSIGSYSHPALPEKLNAICSAGFDAVELAMPDLLAYGKFLNGEEPDASDYDTIVEVARAVKALAEEVGVGILMLKPFVNFEGWKLGLQDSEREDAFARARGWLMVMEALGTDMLQKLASSDAEEISPSVDDLAADVAKLADMCAEEGFRKAAWEIVKNADKPNLGLCLGTFQILGGEFGDPTTRTGLIEDICRAELESRWRASLRQLSATVPAEKIFLVQLSDAYRMDPPIKESRDSQGSLSRFRWSQDHRPLPR</sequence>
<dbReference type="PANTHER" id="PTHR12110">
    <property type="entry name" value="HYDROXYPYRUVATE ISOMERASE"/>
    <property type="match status" value="1"/>
</dbReference>
<reference evidence="3" key="1">
    <citation type="journal article" date="2021" name="Nat. Commun.">
        <title>Genetic determinants of endophytism in the Arabidopsis root mycobiome.</title>
        <authorList>
            <person name="Mesny F."/>
            <person name="Miyauchi S."/>
            <person name="Thiergart T."/>
            <person name="Pickel B."/>
            <person name="Atanasova L."/>
            <person name="Karlsson M."/>
            <person name="Huettel B."/>
            <person name="Barry K.W."/>
            <person name="Haridas S."/>
            <person name="Chen C."/>
            <person name="Bauer D."/>
            <person name="Andreopoulos W."/>
            <person name="Pangilinan J."/>
            <person name="LaButti K."/>
            <person name="Riley R."/>
            <person name="Lipzen A."/>
            <person name="Clum A."/>
            <person name="Drula E."/>
            <person name="Henrissat B."/>
            <person name="Kohler A."/>
            <person name="Grigoriev I.V."/>
            <person name="Martin F.M."/>
            <person name="Hacquard S."/>
        </authorList>
    </citation>
    <scope>NUCLEOTIDE SEQUENCE</scope>
    <source>
        <strain evidence="3">MPI-CAGE-CH-0230</strain>
    </source>
</reference>
<keyword evidence="4" id="KW-1185">Reference proteome</keyword>
<evidence type="ECO:0000259" key="2">
    <source>
        <dbReference type="Pfam" id="PF01261"/>
    </source>
</evidence>
<evidence type="ECO:0000313" key="3">
    <source>
        <dbReference type="EMBL" id="KAH7012498.1"/>
    </source>
</evidence>
<dbReference type="Pfam" id="PF01261">
    <property type="entry name" value="AP_endonuc_2"/>
    <property type="match status" value="1"/>
</dbReference>
<feature type="domain" description="Xylose isomerase-like TIM barrel" evidence="2">
    <location>
        <begin position="37"/>
        <end position="250"/>
    </location>
</feature>
<feature type="region of interest" description="Disordered" evidence="1">
    <location>
        <begin position="247"/>
        <end position="273"/>
    </location>
</feature>
<feature type="compositionally biased region" description="Basic and acidic residues" evidence="1">
    <location>
        <begin position="264"/>
        <end position="273"/>
    </location>
</feature>
<dbReference type="Gene3D" id="3.20.20.150">
    <property type="entry name" value="Divalent-metal-dependent TIM barrel enzymes"/>
    <property type="match status" value="1"/>
</dbReference>